<reference evidence="2 4" key="1">
    <citation type="journal article" date="2016" name="Plant Dis.">
        <title>Improved production of propionic acid using genome shuffling.</title>
        <authorList>
            <person name="Luna-Flores C.H."/>
            <person name="Palfreyman R.W."/>
            <person name="Kromer J.O."/>
            <person name="Nielsen L.K."/>
            <person name="Marcellin E."/>
        </authorList>
    </citation>
    <scope>NUCLEOTIDE SEQUENCE [LARGE SCALE GENOMIC DNA]</scope>
    <source>
        <strain evidence="2 4">F3E8</strain>
    </source>
</reference>
<evidence type="ECO:0000313" key="1">
    <source>
        <dbReference type="EMBL" id="AMS04665.1"/>
    </source>
</evidence>
<evidence type="ECO:0000313" key="4">
    <source>
        <dbReference type="Proteomes" id="UP000178666"/>
    </source>
</evidence>
<proteinExistence type="predicted"/>
<sequence>MDLIIGVEATGTNFKCQVNSVKLTPDADTNTEKTLCPEGVYSEVDDPEWTLEVGYLAGRDKEDATKALSEFMRVNHGKTMPFTFRPYTGEPEGGFSGVVRCMATEFGGEQGSFSKVSAKLPVVGQPTPLATTTEP</sequence>
<gene>
    <name evidence="2" type="ORF">A8L58_04830</name>
    <name evidence="1" type="ORF">AXH35_03365</name>
</gene>
<dbReference type="Proteomes" id="UP000178666">
    <property type="component" value="Chromosome"/>
</dbReference>
<accession>A0AAC8YDP9</accession>
<organism evidence="1 3">
    <name type="scientific">Acidipropionibacterium acidipropionici</name>
    <dbReference type="NCBI Taxonomy" id="1748"/>
    <lineage>
        <taxon>Bacteria</taxon>
        <taxon>Bacillati</taxon>
        <taxon>Actinomycetota</taxon>
        <taxon>Actinomycetes</taxon>
        <taxon>Propionibacteriales</taxon>
        <taxon>Propionibacteriaceae</taxon>
        <taxon>Acidipropionibacterium</taxon>
    </lineage>
</organism>
<dbReference type="EMBL" id="CP014352">
    <property type="protein sequence ID" value="AMS04665.1"/>
    <property type="molecule type" value="Genomic_DNA"/>
</dbReference>
<dbReference type="EMBL" id="CP015970">
    <property type="protein sequence ID" value="AOZ46154.1"/>
    <property type="molecule type" value="Genomic_DNA"/>
</dbReference>
<dbReference type="AlphaFoldDB" id="A0AAC8YDP9"/>
<reference evidence="1 3" key="2">
    <citation type="submission" date="2016-02" db="EMBL/GenBank/DDBJ databases">
        <title>Complete Genome Sequence of Propionibacterium acidipropionici ATCC 55737.</title>
        <authorList>
            <person name="Luna Flores C.H."/>
            <person name="Nielsen L.K."/>
            <person name="Marcellin E."/>
        </authorList>
    </citation>
    <scope>NUCLEOTIDE SEQUENCE [LARGE SCALE GENOMIC DNA]</scope>
    <source>
        <strain evidence="1 3">ATCC 55737</strain>
    </source>
</reference>
<evidence type="ECO:0000313" key="3">
    <source>
        <dbReference type="Proteomes" id="UP000075221"/>
    </source>
</evidence>
<keyword evidence="4" id="KW-1185">Reference proteome</keyword>
<name>A0AAC8YDP9_9ACTN</name>
<protein>
    <recommendedName>
        <fullName evidence="5">Phage tail protein</fullName>
    </recommendedName>
</protein>
<evidence type="ECO:0000313" key="2">
    <source>
        <dbReference type="EMBL" id="AOZ46154.1"/>
    </source>
</evidence>
<evidence type="ECO:0008006" key="5">
    <source>
        <dbReference type="Google" id="ProtNLM"/>
    </source>
</evidence>
<dbReference type="Proteomes" id="UP000075221">
    <property type="component" value="Chromosome"/>
</dbReference>